<dbReference type="Gene3D" id="1.10.10.10">
    <property type="entry name" value="Winged helix-like DNA-binding domain superfamily/Winged helix DNA-binding domain"/>
    <property type="match status" value="1"/>
</dbReference>
<reference evidence="16 17" key="1">
    <citation type="submission" date="2024-03" db="EMBL/GenBank/DDBJ databases">
        <title>Complete genome sequence of the green alga Chloropicon roscoffensis RCC1871.</title>
        <authorList>
            <person name="Lemieux C."/>
            <person name="Pombert J.-F."/>
            <person name="Otis C."/>
            <person name="Turmel M."/>
        </authorList>
    </citation>
    <scope>NUCLEOTIDE SEQUENCE [LARGE SCALE GENOMIC DNA]</scope>
    <source>
        <strain evidence="16 17">RCC1871</strain>
    </source>
</reference>
<evidence type="ECO:0000256" key="1">
    <source>
        <dbReference type="ARBA" id="ARBA00001947"/>
    </source>
</evidence>
<evidence type="ECO:0000256" key="11">
    <source>
        <dbReference type="ARBA" id="ARBA00034808"/>
    </source>
</evidence>
<dbReference type="Pfam" id="PF16124">
    <property type="entry name" value="RecQ_Zn_bind"/>
    <property type="match status" value="1"/>
</dbReference>
<evidence type="ECO:0000259" key="15">
    <source>
        <dbReference type="PROSITE" id="PS51194"/>
    </source>
</evidence>
<evidence type="ECO:0000256" key="10">
    <source>
        <dbReference type="ARBA" id="ARBA00034617"/>
    </source>
</evidence>
<dbReference type="EMBL" id="CP151508">
    <property type="protein sequence ID" value="WZN63682.1"/>
    <property type="molecule type" value="Genomic_DNA"/>
</dbReference>
<keyword evidence="7" id="KW-0238">DNA-binding</keyword>
<evidence type="ECO:0000256" key="12">
    <source>
        <dbReference type="SAM" id="MobiDB-lite"/>
    </source>
</evidence>
<dbReference type="PROSITE" id="PS00690">
    <property type="entry name" value="DEAH_ATP_HELICASE"/>
    <property type="match status" value="1"/>
</dbReference>
<dbReference type="InterPro" id="IPR018982">
    <property type="entry name" value="RQC_domain"/>
</dbReference>
<evidence type="ECO:0000256" key="2">
    <source>
        <dbReference type="ARBA" id="ARBA00005446"/>
    </source>
</evidence>
<dbReference type="InterPro" id="IPR002121">
    <property type="entry name" value="HRDC_dom"/>
</dbReference>
<dbReference type="InterPro" id="IPR032284">
    <property type="entry name" value="RecQ_Zn-bd"/>
</dbReference>
<dbReference type="CDD" id="cd17920">
    <property type="entry name" value="DEXHc_RecQ"/>
    <property type="match status" value="1"/>
</dbReference>
<dbReference type="InterPro" id="IPR036388">
    <property type="entry name" value="WH-like_DNA-bd_sf"/>
</dbReference>
<evidence type="ECO:0000256" key="5">
    <source>
        <dbReference type="ARBA" id="ARBA00022806"/>
    </source>
</evidence>
<name>A0AAX4PBE1_9CHLO</name>
<keyword evidence="8" id="KW-0413">Isomerase</keyword>
<evidence type="ECO:0000313" key="17">
    <source>
        <dbReference type="Proteomes" id="UP001472866"/>
    </source>
</evidence>
<accession>A0AAX4PBE1</accession>
<dbReference type="Proteomes" id="UP001472866">
    <property type="component" value="Chromosome 08"/>
</dbReference>
<feature type="domain" description="HRDC" evidence="13">
    <location>
        <begin position="973"/>
        <end position="1058"/>
    </location>
</feature>
<dbReference type="FunFam" id="3.40.50.300:FF:001975">
    <property type="entry name" value="ATP-dependent DNA helicase"/>
    <property type="match status" value="1"/>
</dbReference>
<dbReference type="Gene3D" id="1.10.150.80">
    <property type="entry name" value="HRDC domain"/>
    <property type="match status" value="1"/>
</dbReference>
<feature type="region of interest" description="Disordered" evidence="12">
    <location>
        <begin position="1077"/>
        <end position="1103"/>
    </location>
</feature>
<feature type="region of interest" description="Disordered" evidence="12">
    <location>
        <begin position="153"/>
        <end position="185"/>
    </location>
</feature>
<feature type="domain" description="Helicase C-terminal" evidence="15">
    <location>
        <begin position="603"/>
        <end position="773"/>
    </location>
</feature>
<organism evidence="16 17">
    <name type="scientific">Chloropicon roscoffensis</name>
    <dbReference type="NCBI Taxonomy" id="1461544"/>
    <lineage>
        <taxon>Eukaryota</taxon>
        <taxon>Viridiplantae</taxon>
        <taxon>Chlorophyta</taxon>
        <taxon>Chloropicophyceae</taxon>
        <taxon>Chloropicales</taxon>
        <taxon>Chloropicaceae</taxon>
        <taxon>Chloropicon</taxon>
    </lineage>
</organism>
<dbReference type="SUPFAM" id="SSF47819">
    <property type="entry name" value="HRDC-like"/>
    <property type="match status" value="1"/>
</dbReference>
<dbReference type="InterPro" id="IPR014001">
    <property type="entry name" value="Helicase_ATP-bd"/>
</dbReference>
<dbReference type="NCBIfam" id="TIGR00614">
    <property type="entry name" value="recQ_fam"/>
    <property type="match status" value="1"/>
</dbReference>
<dbReference type="InterPro" id="IPR044876">
    <property type="entry name" value="HRDC_dom_sf"/>
</dbReference>
<dbReference type="AlphaFoldDB" id="A0AAX4PBE1"/>
<dbReference type="InterPro" id="IPR001650">
    <property type="entry name" value="Helicase_C-like"/>
</dbReference>
<evidence type="ECO:0000256" key="9">
    <source>
        <dbReference type="ARBA" id="ARBA00023242"/>
    </source>
</evidence>
<dbReference type="PANTHER" id="PTHR13710">
    <property type="entry name" value="DNA HELICASE RECQ FAMILY MEMBER"/>
    <property type="match status" value="1"/>
</dbReference>
<keyword evidence="17" id="KW-1185">Reference proteome</keyword>
<feature type="domain" description="Helicase ATP-binding" evidence="14">
    <location>
        <begin position="395"/>
        <end position="570"/>
    </location>
</feature>
<feature type="region of interest" description="Disordered" evidence="12">
    <location>
        <begin position="218"/>
        <end position="273"/>
    </location>
</feature>
<dbReference type="SMART" id="SM00487">
    <property type="entry name" value="DEXDc"/>
    <property type="match status" value="1"/>
</dbReference>
<gene>
    <name evidence="16" type="ORF">HKI87_08g52330</name>
</gene>
<evidence type="ECO:0000256" key="3">
    <source>
        <dbReference type="ARBA" id="ARBA00022741"/>
    </source>
</evidence>
<keyword evidence="5 16" id="KW-0347">Helicase</keyword>
<sequence length="1103" mass="122073">MPTTATATATAPRDDVYWEGFSYATRRQGTATFRERVRAHVPAGADVVKHTPAWGRGCDETIGKVLGGVPFHHGGGDRRATPVASVVPRLAEAPRPNVLVSSDVVNRAPPFVPPRQPEVVEVVDGGCEDEDDFMDFDMEELVSEHYKKKQRKTSDTWPTAVQGERPEAGKENFAPCQHPEPSGGGEAYVSKLERLVSMFRDRYGCQDPDIRALAEECDRMRSGSGSRAREPARSPMATGGHPPTAWGGNAGARHDFSDLEPQEGPGGFGGGFGGMGYASGHPAALPPPAPSTSHFGGDYGGGVKYDYGGGGGGGNDFGAGVGGFGGGGFADDVPYDPPPKPDIPKAKGYINASLIDGSKDPTWKRSDFPWSAELMAHNRTYFGYSSFRTDQEEIMNATLSNKDVFALMPTGGGKSLCYMLPSLCSAGLTVVISPLVALIQDQIAQLRVANIECGALGSTTDDFERRRILSCLRQSPPGIRLLYVTPEKIANSAFLLSVLDDLNSSNFLARFVIDEAHCVSQWGHDFRKDYKELRVFKMRYPQVPCLVLTATATQRVQEDIVQQLQIKSCVQFKSSFNRKNLRYEVRKKTKSCIEEIRNLIMESCVDRFGNVQTGIIYCFSKFDCEKVSAELNKKFADYRCGKCFACQRNLNRRCQNFRRVVVDFYHAGLEAEQRELVQQKWSNDEVHILCATVAFGMGINKPDVRFVIHYSLSKSLEGYHQEAGRAGRDLKTAICVLFYRFSDYQKLKRLLEESAKEHNAPRSQLENNLESLNGMVSYCENAIECRRSLLLRHFGETFNKGLCKGTCDNCRNNQKSGKTYVTKDVTQDVLNVIAIVRETGQTHSLTHIVDVFRGSKCAKVMRLRHNGVSAFGTGSKWLKTEASRLVQKLVIDGILTEKTQKADNLYQTVTTLLRVCPKAERDLKQGRRKVTLEVIEKAAPAPRQKATLKAKKVPVTTIEDWPCEASQEQRKDLDCTREIERRLVEERAKIIQDAKQAGMKLKAYHVYNQDLIRSIADLRPTSVEDLKNLDGWSKNKVEKYGGHVIRVVTEVLLKFGLQGGGGGGGVSKEVAGILSKRKRPPNVMSAGRNSQQAYRGNPTQHGF</sequence>
<dbReference type="GO" id="GO:0005634">
    <property type="term" value="C:nucleus"/>
    <property type="evidence" value="ECO:0007669"/>
    <property type="project" value="TreeGrafter"/>
</dbReference>
<dbReference type="GO" id="GO:0016787">
    <property type="term" value="F:hydrolase activity"/>
    <property type="evidence" value="ECO:0007669"/>
    <property type="project" value="UniProtKB-KW"/>
</dbReference>
<dbReference type="GO" id="GO:0043138">
    <property type="term" value="F:3'-5' DNA helicase activity"/>
    <property type="evidence" value="ECO:0007669"/>
    <property type="project" value="UniProtKB-EC"/>
</dbReference>
<dbReference type="Pfam" id="PF00271">
    <property type="entry name" value="Helicase_C"/>
    <property type="match status" value="1"/>
</dbReference>
<comment type="catalytic activity">
    <reaction evidence="10">
        <text>Couples ATP hydrolysis with the unwinding of duplex DNA by translocating in the 3'-5' direction.</text>
        <dbReference type="EC" id="5.6.2.4"/>
    </reaction>
</comment>
<dbReference type="GO" id="GO:0000724">
    <property type="term" value="P:double-strand break repair via homologous recombination"/>
    <property type="evidence" value="ECO:0007669"/>
    <property type="project" value="TreeGrafter"/>
</dbReference>
<feature type="compositionally biased region" description="Basic and acidic residues" evidence="12">
    <location>
        <begin position="218"/>
        <end position="232"/>
    </location>
</feature>
<dbReference type="InterPro" id="IPR002464">
    <property type="entry name" value="DNA/RNA_helicase_DEAH_CS"/>
</dbReference>
<dbReference type="GO" id="GO:0009378">
    <property type="term" value="F:four-way junction helicase activity"/>
    <property type="evidence" value="ECO:0007669"/>
    <property type="project" value="TreeGrafter"/>
</dbReference>
<dbReference type="Gene3D" id="3.40.50.300">
    <property type="entry name" value="P-loop containing nucleotide triphosphate hydrolases"/>
    <property type="match status" value="2"/>
</dbReference>
<dbReference type="SMART" id="SM00490">
    <property type="entry name" value="HELICc"/>
    <property type="match status" value="1"/>
</dbReference>
<dbReference type="Pfam" id="PF09382">
    <property type="entry name" value="RQC"/>
    <property type="match status" value="1"/>
</dbReference>
<evidence type="ECO:0000256" key="6">
    <source>
        <dbReference type="ARBA" id="ARBA00022840"/>
    </source>
</evidence>
<dbReference type="PROSITE" id="PS50967">
    <property type="entry name" value="HRDC"/>
    <property type="match status" value="1"/>
</dbReference>
<dbReference type="Pfam" id="PF00570">
    <property type="entry name" value="HRDC"/>
    <property type="match status" value="1"/>
</dbReference>
<feature type="compositionally biased region" description="Polar residues" evidence="12">
    <location>
        <begin position="1087"/>
        <end position="1103"/>
    </location>
</feature>
<dbReference type="InterPro" id="IPR027417">
    <property type="entry name" value="P-loop_NTPase"/>
</dbReference>
<evidence type="ECO:0000256" key="8">
    <source>
        <dbReference type="ARBA" id="ARBA00023235"/>
    </source>
</evidence>
<keyword evidence="9" id="KW-0539">Nucleus</keyword>
<dbReference type="PROSITE" id="PS51194">
    <property type="entry name" value="HELICASE_CTER"/>
    <property type="match status" value="1"/>
</dbReference>
<protein>
    <recommendedName>
        <fullName evidence="11">DNA 3'-5' helicase</fullName>
        <ecNumber evidence="11">5.6.2.4</ecNumber>
    </recommendedName>
</protein>
<dbReference type="SUPFAM" id="SSF46785">
    <property type="entry name" value="Winged helix' DNA-binding domain"/>
    <property type="match status" value="1"/>
</dbReference>
<evidence type="ECO:0000313" key="16">
    <source>
        <dbReference type="EMBL" id="WZN63682.1"/>
    </source>
</evidence>
<evidence type="ECO:0000259" key="13">
    <source>
        <dbReference type="PROSITE" id="PS50967"/>
    </source>
</evidence>
<comment type="cofactor">
    <cofactor evidence="1">
        <name>Zn(2+)</name>
        <dbReference type="ChEBI" id="CHEBI:29105"/>
    </cofactor>
</comment>
<dbReference type="InterPro" id="IPR036390">
    <property type="entry name" value="WH_DNA-bd_sf"/>
</dbReference>
<dbReference type="GO" id="GO:0003677">
    <property type="term" value="F:DNA binding"/>
    <property type="evidence" value="ECO:0007669"/>
    <property type="project" value="UniProtKB-KW"/>
</dbReference>
<keyword evidence="3" id="KW-0547">Nucleotide-binding</keyword>
<evidence type="ECO:0000259" key="14">
    <source>
        <dbReference type="PROSITE" id="PS51192"/>
    </source>
</evidence>
<evidence type="ECO:0000256" key="4">
    <source>
        <dbReference type="ARBA" id="ARBA00022801"/>
    </source>
</evidence>
<evidence type="ECO:0000256" key="7">
    <source>
        <dbReference type="ARBA" id="ARBA00023125"/>
    </source>
</evidence>
<keyword evidence="6" id="KW-0067">ATP-binding</keyword>
<dbReference type="GO" id="GO:0005694">
    <property type="term" value="C:chromosome"/>
    <property type="evidence" value="ECO:0007669"/>
    <property type="project" value="TreeGrafter"/>
</dbReference>
<keyword evidence="4" id="KW-0378">Hydrolase</keyword>
<dbReference type="CDD" id="cd18794">
    <property type="entry name" value="SF2_C_RecQ"/>
    <property type="match status" value="1"/>
</dbReference>
<dbReference type="EC" id="5.6.2.4" evidence="11"/>
<dbReference type="PROSITE" id="PS51192">
    <property type="entry name" value="HELICASE_ATP_BIND_1"/>
    <property type="match status" value="1"/>
</dbReference>
<comment type="similarity">
    <text evidence="2">Belongs to the helicase family. RecQ subfamily.</text>
</comment>
<dbReference type="GO" id="GO:0006260">
    <property type="term" value="P:DNA replication"/>
    <property type="evidence" value="ECO:0007669"/>
    <property type="project" value="InterPro"/>
</dbReference>
<dbReference type="SMART" id="SM00956">
    <property type="entry name" value="RQC"/>
    <property type="match status" value="1"/>
</dbReference>
<dbReference type="InterPro" id="IPR004589">
    <property type="entry name" value="DNA_helicase_ATP-dep_RecQ"/>
</dbReference>
<dbReference type="FunFam" id="3.40.50.300:FF:000296">
    <property type="entry name" value="ATP-dependent DNA helicase RecQ"/>
    <property type="match status" value="1"/>
</dbReference>
<dbReference type="PANTHER" id="PTHR13710:SF156">
    <property type="entry name" value="ATP-DEPENDENT DNA HELICASE Q-LIKE 4B"/>
    <property type="match status" value="1"/>
</dbReference>
<feature type="compositionally biased region" description="Gly residues" evidence="12">
    <location>
        <begin position="264"/>
        <end position="273"/>
    </location>
</feature>
<dbReference type="SUPFAM" id="SSF52540">
    <property type="entry name" value="P-loop containing nucleoside triphosphate hydrolases"/>
    <property type="match status" value="1"/>
</dbReference>
<dbReference type="GO" id="GO:0005737">
    <property type="term" value="C:cytoplasm"/>
    <property type="evidence" value="ECO:0007669"/>
    <property type="project" value="TreeGrafter"/>
</dbReference>
<dbReference type="InterPro" id="IPR010997">
    <property type="entry name" value="HRDC-like_sf"/>
</dbReference>
<dbReference type="Pfam" id="PF00270">
    <property type="entry name" value="DEAD"/>
    <property type="match status" value="1"/>
</dbReference>
<dbReference type="InterPro" id="IPR011545">
    <property type="entry name" value="DEAD/DEAH_box_helicase_dom"/>
</dbReference>
<proteinExistence type="inferred from homology"/>
<dbReference type="GO" id="GO:0005524">
    <property type="term" value="F:ATP binding"/>
    <property type="evidence" value="ECO:0007669"/>
    <property type="project" value="UniProtKB-KW"/>
</dbReference>